<dbReference type="Proteomes" id="UP000828048">
    <property type="component" value="Chromosome 11"/>
</dbReference>
<gene>
    <name evidence="1" type="ORF">Vadar_024796</name>
</gene>
<dbReference type="EMBL" id="CM037161">
    <property type="protein sequence ID" value="KAH7855433.1"/>
    <property type="molecule type" value="Genomic_DNA"/>
</dbReference>
<evidence type="ECO:0000313" key="2">
    <source>
        <dbReference type="Proteomes" id="UP000828048"/>
    </source>
</evidence>
<comment type="caution">
    <text evidence="1">The sequence shown here is derived from an EMBL/GenBank/DDBJ whole genome shotgun (WGS) entry which is preliminary data.</text>
</comment>
<name>A0ACB7YQG1_9ERIC</name>
<proteinExistence type="predicted"/>
<sequence>MSQSKMMDEVDDGSASIGRSRRSRIRTRECDTSHCKETSLDAQAKSLSEIRGGGILLFDACGQKKKKLIAARDELTGRSPCSNPLDLGHDSEENVYLLCKKLRTSGLADADGSDLYVVFISNEKKQVPLWHQKTSHRADGVILWDYHVICVQRKKESGSSPLVWDLDSSLPFPSSLASYVSATIRPSFQIFADFQRFFCVVHAPIFLRSFASDRRHMKDSLGKWIAKPPAYGPIVAEGKFKKQFDYKFMLT</sequence>
<organism evidence="1 2">
    <name type="scientific">Vaccinium darrowii</name>
    <dbReference type="NCBI Taxonomy" id="229202"/>
    <lineage>
        <taxon>Eukaryota</taxon>
        <taxon>Viridiplantae</taxon>
        <taxon>Streptophyta</taxon>
        <taxon>Embryophyta</taxon>
        <taxon>Tracheophyta</taxon>
        <taxon>Spermatophyta</taxon>
        <taxon>Magnoliopsida</taxon>
        <taxon>eudicotyledons</taxon>
        <taxon>Gunneridae</taxon>
        <taxon>Pentapetalae</taxon>
        <taxon>asterids</taxon>
        <taxon>Ericales</taxon>
        <taxon>Ericaceae</taxon>
        <taxon>Vaccinioideae</taxon>
        <taxon>Vaccinieae</taxon>
        <taxon>Vaccinium</taxon>
    </lineage>
</organism>
<keyword evidence="2" id="KW-1185">Reference proteome</keyword>
<evidence type="ECO:0000313" key="1">
    <source>
        <dbReference type="EMBL" id="KAH7855433.1"/>
    </source>
</evidence>
<reference evidence="1 2" key="1">
    <citation type="journal article" date="2021" name="Hortic Res">
        <title>High-quality reference genome and annotation aids understanding of berry development for evergreen blueberry (Vaccinium darrowii).</title>
        <authorList>
            <person name="Yu J."/>
            <person name="Hulse-Kemp A.M."/>
            <person name="Babiker E."/>
            <person name="Staton M."/>
        </authorList>
    </citation>
    <scope>NUCLEOTIDE SEQUENCE [LARGE SCALE GENOMIC DNA]</scope>
    <source>
        <strain evidence="2">cv. NJ 8807/NJ 8810</strain>
        <tissue evidence="1">Young leaf</tissue>
    </source>
</reference>
<accession>A0ACB7YQG1</accession>
<protein>
    <submittedName>
        <fullName evidence="1">Uncharacterized protein</fullName>
    </submittedName>
</protein>